<organism evidence="3 4">
    <name type="scientific">Purpureocillium lavendulum</name>
    <dbReference type="NCBI Taxonomy" id="1247861"/>
    <lineage>
        <taxon>Eukaryota</taxon>
        <taxon>Fungi</taxon>
        <taxon>Dikarya</taxon>
        <taxon>Ascomycota</taxon>
        <taxon>Pezizomycotina</taxon>
        <taxon>Sordariomycetes</taxon>
        <taxon>Hypocreomycetidae</taxon>
        <taxon>Hypocreales</taxon>
        <taxon>Ophiocordycipitaceae</taxon>
        <taxon>Purpureocillium</taxon>
    </lineage>
</organism>
<evidence type="ECO:0000313" key="4">
    <source>
        <dbReference type="Proteomes" id="UP001163105"/>
    </source>
</evidence>
<dbReference type="Proteomes" id="UP001163105">
    <property type="component" value="Unassembled WGS sequence"/>
</dbReference>
<name>A0AB34G4V3_9HYPO</name>
<proteinExistence type="predicted"/>
<feature type="compositionally biased region" description="Low complexity" evidence="1">
    <location>
        <begin position="22"/>
        <end position="38"/>
    </location>
</feature>
<dbReference type="AlphaFoldDB" id="A0AB34G4V3"/>
<dbReference type="EMBL" id="JAQHRD010000001">
    <property type="protein sequence ID" value="KAJ6445836.1"/>
    <property type="molecule type" value="Genomic_DNA"/>
</dbReference>
<reference evidence="3" key="1">
    <citation type="submission" date="2023-01" db="EMBL/GenBank/DDBJ databases">
        <title>The growth and conidiation of Purpureocillium lavendulum are regulated by nitrogen source and histone H3K14 acetylation.</title>
        <authorList>
            <person name="Tang P."/>
            <person name="Han J."/>
            <person name="Zhang C."/>
            <person name="Tang P."/>
            <person name="Qi F."/>
            <person name="Zhang K."/>
            <person name="Liang L."/>
        </authorList>
    </citation>
    <scope>NUCLEOTIDE SEQUENCE</scope>
    <source>
        <strain evidence="3">YMF1.00683</strain>
    </source>
</reference>
<comment type="caution">
    <text evidence="3">The sequence shown here is derived from an EMBL/GenBank/DDBJ whole genome shotgun (WGS) entry which is preliminary data.</text>
</comment>
<keyword evidence="2" id="KW-0732">Signal</keyword>
<evidence type="ECO:0000313" key="3">
    <source>
        <dbReference type="EMBL" id="KAJ6445836.1"/>
    </source>
</evidence>
<sequence>MLPSYLSSTLWLVLLTPVATATTTTTTTTTPPAAAAAANDSPTRIRNLPRRQPTHLPQPVASLEPVGTMRFVPWCVVPTKEHLCKYAVDRIDFWTYCSAESRCLGENYQNPVGWGETCSQCYCRHHYDGPKVRFLQSHQQQINPPSLSAFLMKGGSTASDD</sequence>
<keyword evidence="4" id="KW-1185">Reference proteome</keyword>
<evidence type="ECO:0000256" key="1">
    <source>
        <dbReference type="SAM" id="MobiDB-lite"/>
    </source>
</evidence>
<feature type="chain" id="PRO_5044284240" evidence="2">
    <location>
        <begin position="22"/>
        <end position="161"/>
    </location>
</feature>
<accession>A0AB34G4V3</accession>
<gene>
    <name evidence="3" type="ORF">O9K51_00599</name>
</gene>
<evidence type="ECO:0000256" key="2">
    <source>
        <dbReference type="SAM" id="SignalP"/>
    </source>
</evidence>
<feature type="signal peptide" evidence="2">
    <location>
        <begin position="1"/>
        <end position="21"/>
    </location>
</feature>
<protein>
    <submittedName>
        <fullName evidence="3">Uncharacterized protein</fullName>
    </submittedName>
</protein>
<feature type="region of interest" description="Disordered" evidence="1">
    <location>
        <begin position="22"/>
        <end position="57"/>
    </location>
</feature>